<evidence type="ECO:0000256" key="3">
    <source>
        <dbReference type="ARBA" id="ARBA00022771"/>
    </source>
</evidence>
<feature type="domain" description="Phorbol-ester/DAG-type" evidence="6">
    <location>
        <begin position="122"/>
        <end position="179"/>
    </location>
</feature>
<feature type="domain" description="Phorbol-ester/DAG-type" evidence="6">
    <location>
        <begin position="270"/>
        <end position="326"/>
    </location>
</feature>
<name>A0ABQ9LZA8_HEVBR</name>
<protein>
    <recommendedName>
        <fullName evidence="6">Phorbol-ester/DAG-type domain-containing protein</fullName>
    </recommendedName>
</protein>
<dbReference type="EMBL" id="JARPOI010000009">
    <property type="protein sequence ID" value="KAJ9173354.1"/>
    <property type="molecule type" value="Genomic_DNA"/>
</dbReference>
<dbReference type="InterPro" id="IPR046349">
    <property type="entry name" value="C1-like_sf"/>
</dbReference>
<keyword evidence="2" id="KW-0677">Repeat</keyword>
<dbReference type="PANTHER" id="PTHR46288:SF27">
    <property type="entry name" value="CYSTEINE_HISTIDINE-RICH C1 DOMAIN FAMILY PROTEIN"/>
    <property type="match status" value="1"/>
</dbReference>
<feature type="coiled-coil region" evidence="5">
    <location>
        <begin position="886"/>
        <end position="913"/>
    </location>
</feature>
<dbReference type="InterPro" id="IPR007942">
    <property type="entry name" value="PLipase-like"/>
</dbReference>
<dbReference type="Pfam" id="PF05278">
    <property type="entry name" value="PEARLI-4"/>
    <property type="match status" value="1"/>
</dbReference>
<evidence type="ECO:0000313" key="7">
    <source>
        <dbReference type="EMBL" id="KAJ9173354.1"/>
    </source>
</evidence>
<comment type="caution">
    <text evidence="7">The sequence shown here is derived from an EMBL/GenBank/DDBJ whole genome shotgun (WGS) entry which is preliminary data.</text>
</comment>
<keyword evidence="5" id="KW-0175">Coiled coil</keyword>
<proteinExistence type="predicted"/>
<evidence type="ECO:0000256" key="2">
    <source>
        <dbReference type="ARBA" id="ARBA00022737"/>
    </source>
</evidence>
<evidence type="ECO:0000313" key="8">
    <source>
        <dbReference type="Proteomes" id="UP001174677"/>
    </source>
</evidence>
<keyword evidence="8" id="KW-1185">Reference proteome</keyword>
<reference evidence="7" key="1">
    <citation type="journal article" date="2023" name="Plant Biotechnol. J.">
        <title>Chromosome-level wild Hevea brasiliensis genome provides new tools for genomic-assisted breeding and valuable loci to elevate rubber yield.</title>
        <authorList>
            <person name="Cheng H."/>
            <person name="Song X."/>
            <person name="Hu Y."/>
            <person name="Wu T."/>
            <person name="Yang Q."/>
            <person name="An Z."/>
            <person name="Feng S."/>
            <person name="Deng Z."/>
            <person name="Wu W."/>
            <person name="Zeng X."/>
            <person name="Tu M."/>
            <person name="Wang X."/>
            <person name="Huang H."/>
        </authorList>
    </citation>
    <scope>NUCLEOTIDE SEQUENCE</scope>
    <source>
        <strain evidence="7">MT/VB/25A 57/8</strain>
    </source>
</reference>
<evidence type="ECO:0000259" key="6">
    <source>
        <dbReference type="PROSITE" id="PS50081"/>
    </source>
</evidence>
<organism evidence="7 8">
    <name type="scientific">Hevea brasiliensis</name>
    <name type="common">Para rubber tree</name>
    <name type="synonym">Siphonia brasiliensis</name>
    <dbReference type="NCBI Taxonomy" id="3981"/>
    <lineage>
        <taxon>Eukaryota</taxon>
        <taxon>Viridiplantae</taxon>
        <taxon>Streptophyta</taxon>
        <taxon>Embryophyta</taxon>
        <taxon>Tracheophyta</taxon>
        <taxon>Spermatophyta</taxon>
        <taxon>Magnoliopsida</taxon>
        <taxon>eudicotyledons</taxon>
        <taxon>Gunneridae</taxon>
        <taxon>Pentapetalae</taxon>
        <taxon>rosids</taxon>
        <taxon>fabids</taxon>
        <taxon>Malpighiales</taxon>
        <taxon>Euphorbiaceae</taxon>
        <taxon>Crotonoideae</taxon>
        <taxon>Micrandreae</taxon>
        <taxon>Hevea</taxon>
    </lineage>
</organism>
<dbReference type="Proteomes" id="UP001174677">
    <property type="component" value="Chromosome 9"/>
</dbReference>
<dbReference type="SMART" id="SM00109">
    <property type="entry name" value="C1"/>
    <property type="match status" value="6"/>
</dbReference>
<dbReference type="InterPro" id="IPR001965">
    <property type="entry name" value="Znf_PHD"/>
</dbReference>
<keyword evidence="1" id="KW-0479">Metal-binding</keyword>
<dbReference type="InterPro" id="IPR004146">
    <property type="entry name" value="DC1"/>
</dbReference>
<dbReference type="Pfam" id="PF03107">
    <property type="entry name" value="C1_2"/>
    <property type="match status" value="3"/>
</dbReference>
<dbReference type="InterPro" id="IPR002219">
    <property type="entry name" value="PKC_DAG/PE"/>
</dbReference>
<keyword evidence="4" id="KW-0862">Zinc</keyword>
<dbReference type="PANTHER" id="PTHR46288">
    <property type="entry name" value="PHORBOL-ESTER/DAG-TYPE DOMAIN-CONTAINING PROTEIN"/>
    <property type="match status" value="1"/>
</dbReference>
<evidence type="ECO:0000256" key="5">
    <source>
        <dbReference type="SAM" id="Coils"/>
    </source>
</evidence>
<accession>A0ABQ9LZA8</accession>
<dbReference type="SMART" id="SM00249">
    <property type="entry name" value="PHD"/>
    <property type="match status" value="5"/>
</dbReference>
<sequence>MEFDYFLHRHDLKLSEKQDEDGVICNGCKKSLLGLSYGCDRCKFYLHQSCAELPEEFRHFIHPCPLILKIRSSFTCNACYESRSGFACCCVKCRFAVDADCVQPGTVKSKGGEKHIEHLSHRHPLVRLGNLKDDEALCAICGTLCTGPAFGCSLCNFYLHEFCLETLPQKIKHFSHPSCSLILLTTPSYRCGACEKYRCGLTFRCEIQHFVHPCPLVLRISSTFYCNACCGHRSDFTYRCNQCDFDMDVECAQLSTITSEGENEQIQHHSHWHPLKPFEKIDQVSCEVCESVRQDRIYGCSQCEFYLHKACMDNLPQNIQHLFHPCPLVLLPVPYSYNCSACDKICSPDLTFFCGNCRFYLDIKCALQMQPTVACEAYGRIKHISHVHPLTLYPDMNSCLGVTYGCSSCNFFLHKSCAELPTEIQNFAHPSHPLSLLILTCQNPKKFKCNICLKDCRGFIFHCRECNFQLDVECASLTPTVNFGDHPHRLTVVDNIYDELECCACNGSCIGSPAFRCLKCNFNLHLVCGPLPITIKHKCHIDPLTLKDFYVEDDDDDEFYCDACELPRNPRLCVYYCETGCPMIVDVKCVISEVIPALRGERGDVKLRTVGRQITSNVIIKDLMVKEMKQNETDKETREGRVEIESALSFDDIFHSLNASEKNEISIIISKMQTERKRGKESIEAKKQDSPAFTEENLAEFMERLKAYTIPLWKPYNRVSSSLRSRKPARVVVRRLFGVLFKPTASVVVLNGPSVVLDHQLPIFFLQHNKFITVGDMLVPRTLIPIYEELLSKYKNIGATSRLSPKVKSLIFYILCRVIQNMRTTKVVDVTEDKLGEWLGWLKWVECAGFEIQFIFEHMERIARAYFVLRTRKLLEDSEVEQEQDIEWISEKMEKLKTKLERTRAKSEATKEQLSYHKTHEKEFLKGTAVSIKWKPVTDGLL</sequence>
<dbReference type="SUPFAM" id="SSF57889">
    <property type="entry name" value="Cysteine-rich domain"/>
    <property type="match status" value="7"/>
</dbReference>
<evidence type="ECO:0000256" key="4">
    <source>
        <dbReference type="ARBA" id="ARBA00022833"/>
    </source>
</evidence>
<evidence type="ECO:0000256" key="1">
    <source>
        <dbReference type="ARBA" id="ARBA00022723"/>
    </source>
</evidence>
<gene>
    <name evidence="7" type="ORF">P3X46_016500</name>
</gene>
<keyword evidence="3" id="KW-0863">Zinc-finger</keyword>
<dbReference type="PROSITE" id="PS50081">
    <property type="entry name" value="ZF_DAG_PE_2"/>
    <property type="match status" value="2"/>
</dbReference>